<gene>
    <name evidence="2" type="ORF">DCAF_LOCUS23813</name>
</gene>
<evidence type="ECO:0000256" key="1">
    <source>
        <dbReference type="ARBA" id="ARBA00022821"/>
    </source>
</evidence>
<comment type="caution">
    <text evidence="2">The sequence shown here is derived from an EMBL/GenBank/DDBJ whole genome shotgun (WGS) entry which is preliminary data.</text>
</comment>
<dbReference type="AlphaFoldDB" id="A0AAV1SLG3"/>
<organism evidence="2 3">
    <name type="scientific">Dovyalis caffra</name>
    <dbReference type="NCBI Taxonomy" id="77055"/>
    <lineage>
        <taxon>Eukaryota</taxon>
        <taxon>Viridiplantae</taxon>
        <taxon>Streptophyta</taxon>
        <taxon>Embryophyta</taxon>
        <taxon>Tracheophyta</taxon>
        <taxon>Spermatophyta</taxon>
        <taxon>Magnoliopsida</taxon>
        <taxon>eudicotyledons</taxon>
        <taxon>Gunneridae</taxon>
        <taxon>Pentapetalae</taxon>
        <taxon>rosids</taxon>
        <taxon>fabids</taxon>
        <taxon>Malpighiales</taxon>
        <taxon>Salicaceae</taxon>
        <taxon>Flacourtieae</taxon>
        <taxon>Dovyalis</taxon>
    </lineage>
</organism>
<dbReference type="EMBL" id="CAWUPB010001184">
    <property type="protein sequence ID" value="CAK7351357.1"/>
    <property type="molecule type" value="Genomic_DNA"/>
</dbReference>
<keyword evidence="3" id="KW-1185">Reference proteome</keyword>
<dbReference type="PANTHER" id="PTHR36766:SF63">
    <property type="entry name" value="NB-ARC DOMAIN-CONTAINING PROTEIN"/>
    <property type="match status" value="1"/>
</dbReference>
<dbReference type="SUPFAM" id="SSF52058">
    <property type="entry name" value="L domain-like"/>
    <property type="match status" value="1"/>
</dbReference>
<accession>A0AAV1SLG3</accession>
<dbReference type="PANTHER" id="PTHR36766">
    <property type="entry name" value="PLANT BROAD-SPECTRUM MILDEW RESISTANCE PROTEIN RPW8"/>
    <property type="match status" value="1"/>
</dbReference>
<dbReference type="GO" id="GO:0006952">
    <property type="term" value="P:defense response"/>
    <property type="evidence" value="ECO:0007669"/>
    <property type="project" value="UniProtKB-KW"/>
</dbReference>
<evidence type="ECO:0000313" key="2">
    <source>
        <dbReference type="EMBL" id="CAK7351357.1"/>
    </source>
</evidence>
<reference evidence="2 3" key="1">
    <citation type="submission" date="2024-01" db="EMBL/GenBank/DDBJ databases">
        <authorList>
            <person name="Waweru B."/>
        </authorList>
    </citation>
    <scope>NUCLEOTIDE SEQUENCE [LARGE SCALE GENOMIC DNA]</scope>
</reference>
<keyword evidence="1" id="KW-0611">Plant defense</keyword>
<sequence length="325" mass="36411">MIHAQFPYKQALKSPDLWFSADSNRFSADSHMGLLGKGKLLAKEFCEVINSKTLPIFISGQTRQSNIRQLRYLCNLRGELKIKHLENAIIEDSLLEDKQLDSLGLSWGDVDEHKLNGANPVEGFARLNKLSIINCPVLITISLFPSLQHVEVRNCHPVILRCVAQLQSLSTLVIDKFPELLYIPKALIENNLLLSSFTISSCPKLRSLPANLGELQNLKLLKIGWFQELHSLPHGFENLTSLETLEIIECPNLVSLPEESLEGLNGLQRLRGLQHLSIRGCPELEKRCESGKGEDWQKISHIPYIYVGSATLPQRRDTASSSSSS</sequence>
<evidence type="ECO:0000313" key="3">
    <source>
        <dbReference type="Proteomes" id="UP001314170"/>
    </source>
</evidence>
<dbReference type="InterPro" id="IPR032675">
    <property type="entry name" value="LRR_dom_sf"/>
</dbReference>
<dbReference type="Gene3D" id="3.80.10.10">
    <property type="entry name" value="Ribonuclease Inhibitor"/>
    <property type="match status" value="1"/>
</dbReference>
<dbReference type="Proteomes" id="UP001314170">
    <property type="component" value="Unassembled WGS sequence"/>
</dbReference>
<protein>
    <submittedName>
        <fullName evidence="2">Uncharacterized protein</fullName>
    </submittedName>
</protein>
<name>A0AAV1SLG3_9ROSI</name>
<proteinExistence type="predicted"/>